<evidence type="ECO:0000313" key="3">
    <source>
        <dbReference type="Proteomes" id="UP000078240"/>
    </source>
</evidence>
<dbReference type="EMBL" id="LSBH01000001">
    <property type="protein sequence ID" value="OAQ86484.1"/>
    <property type="molecule type" value="Genomic_DNA"/>
</dbReference>
<comment type="caution">
    <text evidence="2">The sequence shown here is derived from an EMBL/GenBank/DDBJ whole genome shotgun (WGS) entry which is preliminary data.</text>
</comment>
<sequence length="75" mass="8351">MADERWRRWPTGVGSRDGSHGMVANIGRRRETTGPGSRREGPGDELHMTGPRRGGCQSRSVACLELRLCRALRAY</sequence>
<feature type="region of interest" description="Disordered" evidence="1">
    <location>
        <begin position="1"/>
        <end position="56"/>
    </location>
</feature>
<evidence type="ECO:0000313" key="2">
    <source>
        <dbReference type="EMBL" id="OAQ86484.1"/>
    </source>
</evidence>
<dbReference type="AlphaFoldDB" id="A0A179H8J5"/>
<feature type="compositionally biased region" description="Basic and acidic residues" evidence="1">
    <location>
        <begin position="28"/>
        <end position="47"/>
    </location>
</feature>
<organism evidence="2 3">
    <name type="scientific">Purpureocillium lilacinum</name>
    <name type="common">Paecilomyces lilacinus</name>
    <dbReference type="NCBI Taxonomy" id="33203"/>
    <lineage>
        <taxon>Eukaryota</taxon>
        <taxon>Fungi</taxon>
        <taxon>Dikarya</taxon>
        <taxon>Ascomycota</taxon>
        <taxon>Pezizomycotina</taxon>
        <taxon>Sordariomycetes</taxon>
        <taxon>Hypocreomycetidae</taxon>
        <taxon>Hypocreales</taxon>
        <taxon>Ophiocordycipitaceae</taxon>
        <taxon>Purpureocillium</taxon>
    </lineage>
</organism>
<dbReference type="Proteomes" id="UP000078240">
    <property type="component" value="Unassembled WGS sequence"/>
</dbReference>
<accession>A0A179H8J5</accession>
<gene>
    <name evidence="2" type="ORF">VFPBJ_00524</name>
</gene>
<reference evidence="2 3" key="1">
    <citation type="submission" date="2016-01" db="EMBL/GenBank/DDBJ databases">
        <title>Biosynthesis of antibiotic leucinostatins and their inhibition on Phytophthora in bio-control Purpureocillium lilacinum.</title>
        <authorList>
            <person name="Wang G."/>
            <person name="Liu Z."/>
            <person name="Lin R."/>
            <person name="Li E."/>
            <person name="Mao Z."/>
            <person name="Ling J."/>
            <person name="Yin W."/>
            <person name="Xie B."/>
        </authorList>
    </citation>
    <scope>NUCLEOTIDE SEQUENCE [LARGE SCALE GENOMIC DNA]</scope>
    <source>
        <strain evidence="2">PLBJ-1</strain>
    </source>
</reference>
<name>A0A179H8J5_PURLI</name>
<protein>
    <submittedName>
        <fullName evidence="2">Uncharacterized protein</fullName>
    </submittedName>
</protein>
<evidence type="ECO:0000256" key="1">
    <source>
        <dbReference type="SAM" id="MobiDB-lite"/>
    </source>
</evidence>
<proteinExistence type="predicted"/>